<name>A0ABV6EEG8_9GAMM</name>
<sequence length="116" mass="12915">MIRNFVNGDIVTSGAHFATGKEATRQAVICNLRLFLGEYFLDATRGTPWFQSILGKASRDIAEANVKQRIATTPGVVGISRFEMTNDAKARKITVFASLVDINNEQFDFLFNEELP</sequence>
<evidence type="ECO:0000313" key="1">
    <source>
        <dbReference type="EMBL" id="MFC0227395.1"/>
    </source>
</evidence>
<accession>A0ABV6EEG8</accession>
<dbReference type="InterPro" id="IPR020288">
    <property type="entry name" value="Sheath_initiator"/>
</dbReference>
<evidence type="ECO:0008006" key="3">
    <source>
        <dbReference type="Google" id="ProtNLM"/>
    </source>
</evidence>
<comment type="caution">
    <text evidence="1">The sequence shown here is derived from an EMBL/GenBank/DDBJ whole genome shotgun (WGS) entry which is preliminary data.</text>
</comment>
<dbReference type="Pfam" id="PF10934">
    <property type="entry name" value="Sheath_initiator"/>
    <property type="match status" value="1"/>
</dbReference>
<protein>
    <recommendedName>
        <fullName evidence="3">Bacteriophage protein</fullName>
    </recommendedName>
</protein>
<organism evidence="1 2">
    <name type="scientific">Serratia aquatilis</name>
    <dbReference type="NCBI Taxonomy" id="1737515"/>
    <lineage>
        <taxon>Bacteria</taxon>
        <taxon>Pseudomonadati</taxon>
        <taxon>Pseudomonadota</taxon>
        <taxon>Gammaproteobacteria</taxon>
        <taxon>Enterobacterales</taxon>
        <taxon>Yersiniaceae</taxon>
        <taxon>Serratia</taxon>
    </lineage>
</organism>
<evidence type="ECO:0000313" key="2">
    <source>
        <dbReference type="Proteomes" id="UP001589792"/>
    </source>
</evidence>
<gene>
    <name evidence="1" type="ORF">ACFFJ3_12905</name>
</gene>
<dbReference type="RefSeq" id="WP_380675902.1">
    <property type="nucleotide sequence ID" value="NZ_CP173186.1"/>
</dbReference>
<dbReference type="Proteomes" id="UP001589792">
    <property type="component" value="Unassembled WGS sequence"/>
</dbReference>
<keyword evidence="2" id="KW-1185">Reference proteome</keyword>
<proteinExistence type="predicted"/>
<reference evidence="1 2" key="1">
    <citation type="submission" date="2024-09" db="EMBL/GenBank/DDBJ databases">
        <authorList>
            <person name="Sun Q."/>
            <person name="Mori K."/>
        </authorList>
    </citation>
    <scope>NUCLEOTIDE SEQUENCE [LARGE SCALE GENOMIC DNA]</scope>
    <source>
        <strain evidence="1 2">CCM 8626</strain>
    </source>
</reference>
<dbReference type="EMBL" id="JBHLXG010000010">
    <property type="protein sequence ID" value="MFC0227395.1"/>
    <property type="molecule type" value="Genomic_DNA"/>
</dbReference>